<dbReference type="InterPro" id="IPR021139">
    <property type="entry name" value="NYN"/>
</dbReference>
<gene>
    <name evidence="2" type="ORF">UFOPK2171_00774</name>
</gene>
<name>A0A6J6KUF8_9ZZZZ</name>
<evidence type="ECO:0000259" key="1">
    <source>
        <dbReference type="Pfam" id="PF01936"/>
    </source>
</evidence>
<dbReference type="EMBL" id="CAEZWD010000102">
    <property type="protein sequence ID" value="CAB4653437.1"/>
    <property type="molecule type" value="Genomic_DNA"/>
</dbReference>
<organism evidence="2">
    <name type="scientific">freshwater metagenome</name>
    <dbReference type="NCBI Taxonomy" id="449393"/>
    <lineage>
        <taxon>unclassified sequences</taxon>
        <taxon>metagenomes</taxon>
        <taxon>ecological metagenomes</taxon>
    </lineage>
</organism>
<evidence type="ECO:0000313" key="2">
    <source>
        <dbReference type="EMBL" id="CAB4653437.1"/>
    </source>
</evidence>
<feature type="domain" description="NYN" evidence="1">
    <location>
        <begin position="144"/>
        <end position="214"/>
    </location>
</feature>
<dbReference type="Pfam" id="PF01936">
    <property type="entry name" value="NYN"/>
    <property type="match status" value="1"/>
</dbReference>
<sequence>MQDKSNSTQKNFNAYIDGFNLYKGALEDRPDLKWLDLIGLCRDLMPNIILNKVYYFAAPLKNRFPGDNANEKQATYLRVLEHSGIEIVLGHFRRDASWQRLTTKSRTQTLQPVLPSMIGISQLALNRSWDAASPDVPKANIWTHKEKGSDVNLASYLLRDIYKKACDSALVISGDSDLATAIRFSTEEGAYIKVVFPNRNRVPDALKRAAGSFETLRTQELRNNQFSETYFTKSGRQIRRPATWN</sequence>
<dbReference type="GO" id="GO:0004540">
    <property type="term" value="F:RNA nuclease activity"/>
    <property type="evidence" value="ECO:0007669"/>
    <property type="project" value="InterPro"/>
</dbReference>
<accession>A0A6J6KUF8</accession>
<reference evidence="2" key="1">
    <citation type="submission" date="2020-05" db="EMBL/GenBank/DDBJ databases">
        <authorList>
            <person name="Chiriac C."/>
            <person name="Salcher M."/>
            <person name="Ghai R."/>
            <person name="Kavagutti S V."/>
        </authorList>
    </citation>
    <scope>NUCLEOTIDE SEQUENCE</scope>
</reference>
<dbReference type="Gene3D" id="3.40.50.1010">
    <property type="entry name" value="5'-nuclease"/>
    <property type="match status" value="1"/>
</dbReference>
<dbReference type="AlphaFoldDB" id="A0A6J6KUF8"/>
<dbReference type="CDD" id="cd18722">
    <property type="entry name" value="PIN_NicB-like"/>
    <property type="match status" value="1"/>
</dbReference>
<protein>
    <submittedName>
        <fullName evidence="2">Unannotated protein</fullName>
    </submittedName>
</protein>
<proteinExistence type="predicted"/>